<dbReference type="RefSeq" id="WP_031153033.1">
    <property type="nucleotide sequence ID" value="NZ_CP108036.1"/>
</dbReference>
<keyword evidence="1" id="KW-0812">Transmembrane</keyword>
<gene>
    <name evidence="2" type="ORF">OHA91_27160</name>
</gene>
<feature type="transmembrane region" description="Helical" evidence="1">
    <location>
        <begin position="38"/>
        <end position="59"/>
    </location>
</feature>
<keyword evidence="3" id="KW-1185">Reference proteome</keyword>
<protein>
    <submittedName>
        <fullName evidence="2">Uncharacterized protein</fullName>
    </submittedName>
</protein>
<evidence type="ECO:0000256" key="1">
    <source>
        <dbReference type="SAM" id="Phobius"/>
    </source>
</evidence>
<evidence type="ECO:0000313" key="2">
    <source>
        <dbReference type="EMBL" id="WUN81859.1"/>
    </source>
</evidence>
<proteinExistence type="predicted"/>
<dbReference type="Proteomes" id="UP001432312">
    <property type="component" value="Chromosome"/>
</dbReference>
<keyword evidence="1" id="KW-0472">Membrane</keyword>
<evidence type="ECO:0000313" key="3">
    <source>
        <dbReference type="Proteomes" id="UP001432312"/>
    </source>
</evidence>
<dbReference type="EMBL" id="CP108036">
    <property type="protein sequence ID" value="WUN81859.1"/>
    <property type="molecule type" value="Genomic_DNA"/>
</dbReference>
<sequence>MDIPDWMRWAFCVFAAVQLIFVYRGVQLLRRAEPGRRTDPWLAVADGAVGVVMSVGLALGSFDVLVGAGAVLLAIGACKGIRALLARRAAKPAPAADGGAVPAGE</sequence>
<dbReference type="GeneID" id="95499798"/>
<reference evidence="2" key="1">
    <citation type="submission" date="2022-10" db="EMBL/GenBank/DDBJ databases">
        <title>The complete genomes of actinobacterial strains from the NBC collection.</title>
        <authorList>
            <person name="Joergensen T.S."/>
            <person name="Alvarez Arevalo M."/>
            <person name="Sterndorff E.B."/>
            <person name="Faurdal D."/>
            <person name="Vuksanovic O."/>
            <person name="Mourched A.-S."/>
            <person name="Charusanti P."/>
            <person name="Shaw S."/>
            <person name="Blin K."/>
            <person name="Weber T."/>
        </authorList>
    </citation>
    <scope>NUCLEOTIDE SEQUENCE</scope>
    <source>
        <strain evidence="2">NBC_00303</strain>
    </source>
</reference>
<keyword evidence="1" id="KW-1133">Transmembrane helix</keyword>
<organism evidence="2 3">
    <name type="scientific">Streptomyces erythrochromogenes</name>
    <dbReference type="NCBI Taxonomy" id="285574"/>
    <lineage>
        <taxon>Bacteria</taxon>
        <taxon>Bacillati</taxon>
        <taxon>Actinomycetota</taxon>
        <taxon>Actinomycetes</taxon>
        <taxon>Kitasatosporales</taxon>
        <taxon>Streptomycetaceae</taxon>
        <taxon>Streptomyces</taxon>
    </lineage>
</organism>
<feature type="transmembrane region" description="Helical" evidence="1">
    <location>
        <begin position="65"/>
        <end position="85"/>
    </location>
</feature>
<accession>A0ABZ1QGU4</accession>
<name>A0ABZ1QGU4_9ACTN</name>
<feature type="transmembrane region" description="Helical" evidence="1">
    <location>
        <begin position="6"/>
        <end position="26"/>
    </location>
</feature>